<evidence type="ECO:0000256" key="6">
    <source>
        <dbReference type="PIRSR" id="PIRSR625705-1"/>
    </source>
</evidence>
<feature type="active site" description="Proton donor" evidence="6">
    <location>
        <position position="436"/>
    </location>
</feature>
<dbReference type="PRINTS" id="PR00738">
    <property type="entry name" value="GLHYDRLASE20"/>
</dbReference>
<keyword evidence="10" id="KW-1185">Reference proteome</keyword>
<evidence type="ECO:0000259" key="7">
    <source>
        <dbReference type="Pfam" id="PF00728"/>
    </source>
</evidence>
<dbReference type="EC" id="3.2.1.52" evidence="3"/>
<accession>A0A2N3Y3U5</accession>
<dbReference type="GO" id="GO:0005975">
    <property type="term" value="P:carbohydrate metabolic process"/>
    <property type="evidence" value="ECO:0007669"/>
    <property type="project" value="InterPro"/>
</dbReference>
<evidence type="ECO:0000256" key="1">
    <source>
        <dbReference type="ARBA" id="ARBA00001231"/>
    </source>
</evidence>
<dbReference type="SUPFAM" id="SSF55545">
    <property type="entry name" value="beta-N-acetylhexosaminidase-like domain"/>
    <property type="match status" value="1"/>
</dbReference>
<dbReference type="SUPFAM" id="SSF51445">
    <property type="entry name" value="(Trans)glycosidases"/>
    <property type="match status" value="1"/>
</dbReference>
<dbReference type="InterPro" id="IPR015882">
    <property type="entry name" value="HEX_bac_N"/>
</dbReference>
<dbReference type="InterPro" id="IPR025705">
    <property type="entry name" value="Beta_hexosaminidase_sua/sub"/>
</dbReference>
<proteinExistence type="inferred from homology"/>
<dbReference type="Gene3D" id="3.20.20.80">
    <property type="entry name" value="Glycosidases"/>
    <property type="match status" value="1"/>
</dbReference>
<dbReference type="Pfam" id="PF02838">
    <property type="entry name" value="Glyco_hydro_20b"/>
    <property type="match status" value="1"/>
</dbReference>
<evidence type="ECO:0000256" key="2">
    <source>
        <dbReference type="ARBA" id="ARBA00006285"/>
    </source>
</evidence>
<dbReference type="Pfam" id="PF00728">
    <property type="entry name" value="Glyco_hydro_20"/>
    <property type="match status" value="1"/>
</dbReference>
<comment type="catalytic activity">
    <reaction evidence="1">
        <text>Hydrolysis of terminal non-reducing N-acetyl-D-hexosamine residues in N-acetyl-beta-D-hexosaminides.</text>
        <dbReference type="EC" id="3.2.1.52"/>
    </reaction>
</comment>
<comment type="caution">
    <text evidence="9">The sequence shown here is derived from an EMBL/GenBank/DDBJ whole genome shotgun (WGS) entry which is preliminary data.</text>
</comment>
<evidence type="ECO:0000259" key="8">
    <source>
        <dbReference type="Pfam" id="PF02838"/>
    </source>
</evidence>
<evidence type="ECO:0000256" key="5">
    <source>
        <dbReference type="ARBA" id="ARBA00023295"/>
    </source>
</evidence>
<feature type="domain" description="Beta-hexosaminidase bacterial type N-terminal" evidence="8">
    <location>
        <begin position="140"/>
        <end position="269"/>
    </location>
</feature>
<dbReference type="GO" id="GO:0016020">
    <property type="term" value="C:membrane"/>
    <property type="evidence" value="ECO:0007669"/>
    <property type="project" value="TreeGrafter"/>
</dbReference>
<keyword evidence="4" id="KW-0378">Hydrolase</keyword>
<reference evidence="9" key="1">
    <citation type="submission" date="2017-12" db="EMBL/GenBank/DDBJ databases">
        <title>Sequencing the genomes of 1000 Actinobacteria strains.</title>
        <authorList>
            <person name="Klenk H.-P."/>
        </authorList>
    </citation>
    <scope>NUCLEOTIDE SEQUENCE [LARGE SCALE GENOMIC DNA]</scope>
    <source>
        <strain evidence="9">DSM 44228</strain>
    </source>
</reference>
<organism evidence="9 10">
    <name type="scientific">Saccharopolyspora spinosa</name>
    <dbReference type="NCBI Taxonomy" id="60894"/>
    <lineage>
        <taxon>Bacteria</taxon>
        <taxon>Bacillati</taxon>
        <taxon>Actinomycetota</taxon>
        <taxon>Actinomycetes</taxon>
        <taxon>Pseudonocardiales</taxon>
        <taxon>Pseudonocardiaceae</taxon>
        <taxon>Saccharopolyspora</taxon>
    </lineage>
</organism>
<dbReference type="PANTHER" id="PTHR22600">
    <property type="entry name" value="BETA-HEXOSAMINIDASE"/>
    <property type="match status" value="1"/>
</dbReference>
<evidence type="ECO:0000313" key="9">
    <source>
        <dbReference type="EMBL" id="PKW17598.1"/>
    </source>
</evidence>
<dbReference type="InterPro" id="IPR017853">
    <property type="entry name" value="GH"/>
</dbReference>
<dbReference type="Proteomes" id="UP000233786">
    <property type="component" value="Unassembled WGS sequence"/>
</dbReference>
<sequence>MIAGFARLPRRTQVRPRAVGVLQGLEPATGAAAGLLLTPSQVVALGCVTAASIGAVLTRACWGWRPLGMPDTPSWRLPVPNLVYTFMGSFPDHGARHMTRPPLPTARKAALAVVAGALLTGGLVAPAGGAPAVENTAMENIIPAPESVRPAPGTTFELTGQTSIKAAGEAAEVGEYLAGILRPATGFPVPVDQGALGSGDISLALDGSPELGPAGYRLQAADDTIGVHATSVEGLFNGVQTLRQLLPAAIESPAEQPGPWTVPGGEIVDKPRFEHRATMLDVARHFFTVDQVKLYVDQIARYKINWLHLHLTDDQGWRIQINSWPRLTEHGGSTEVGGGPGGYYTQEDYAEIVEYAASRHITVVPEIDMPGHTNAALASYAELNCDGVAPPLYTGIEVGFSSFCVDEEITYRFVEDVVREIAAITPGPYLHIGGDEAHSTTDEDYKQFFERVIPLPAKYGKTALGWHEYGKAAPEGDSVLQYWGTADADPLLTDAVARGNKILASPANKSYLDHKYDENTELGLHWAGYIEVADAYSWDPGSYLKGVPEESILGVEAPLWSETLENSDHIEFMAFPRLPAIAELGWSPKSAQNWESFSQRLATHGPRLAASGIDYYRSPQIPWQD</sequence>
<gene>
    <name evidence="9" type="ORF">A8926_5579</name>
</gene>
<dbReference type="GO" id="GO:0004563">
    <property type="term" value="F:beta-N-acetylhexosaminidase activity"/>
    <property type="evidence" value="ECO:0007669"/>
    <property type="project" value="UniProtKB-EC"/>
</dbReference>
<comment type="similarity">
    <text evidence="2">Belongs to the glycosyl hydrolase 20 family.</text>
</comment>
<evidence type="ECO:0000313" key="10">
    <source>
        <dbReference type="Proteomes" id="UP000233786"/>
    </source>
</evidence>
<dbReference type="GO" id="GO:0030203">
    <property type="term" value="P:glycosaminoglycan metabolic process"/>
    <property type="evidence" value="ECO:0007669"/>
    <property type="project" value="TreeGrafter"/>
</dbReference>
<dbReference type="EMBL" id="PJNB01000001">
    <property type="protein sequence ID" value="PKW17598.1"/>
    <property type="molecule type" value="Genomic_DNA"/>
</dbReference>
<dbReference type="Gene3D" id="3.30.379.10">
    <property type="entry name" value="Chitobiase/beta-hexosaminidase domain 2-like"/>
    <property type="match status" value="1"/>
</dbReference>
<name>A0A2N3Y3U5_SACSN</name>
<protein>
    <recommendedName>
        <fullName evidence="3">beta-N-acetylhexosaminidase</fullName>
        <ecNumber evidence="3">3.2.1.52</ecNumber>
    </recommendedName>
</protein>
<dbReference type="STRING" id="994479.GCA_000194155_00867"/>
<keyword evidence="5" id="KW-0326">Glycosidase</keyword>
<dbReference type="InterPro" id="IPR029018">
    <property type="entry name" value="Hex-like_dom2"/>
</dbReference>
<dbReference type="PANTHER" id="PTHR22600:SF57">
    <property type="entry name" value="BETA-N-ACETYLHEXOSAMINIDASE"/>
    <property type="match status" value="1"/>
</dbReference>
<dbReference type="AlphaFoldDB" id="A0A2N3Y3U5"/>
<feature type="domain" description="Glycoside hydrolase family 20 catalytic" evidence="7">
    <location>
        <begin position="273"/>
        <end position="588"/>
    </location>
</feature>
<dbReference type="InterPro" id="IPR015883">
    <property type="entry name" value="Glyco_hydro_20_cat"/>
</dbReference>
<evidence type="ECO:0000256" key="3">
    <source>
        <dbReference type="ARBA" id="ARBA00012663"/>
    </source>
</evidence>
<evidence type="ECO:0000256" key="4">
    <source>
        <dbReference type="ARBA" id="ARBA00022801"/>
    </source>
</evidence>
<dbReference type="CDD" id="cd06568">
    <property type="entry name" value="GH20_SpHex_like"/>
    <property type="match status" value="1"/>
</dbReference>